<feature type="non-terminal residue" evidence="1">
    <location>
        <position position="1"/>
    </location>
</feature>
<evidence type="ECO:0000313" key="1">
    <source>
        <dbReference type="EMBL" id="CDW22887.1"/>
    </source>
</evidence>
<dbReference type="AlphaFoldDB" id="A0A0K2TBF1"/>
<reference evidence="1" key="1">
    <citation type="submission" date="2014-05" db="EMBL/GenBank/DDBJ databases">
        <authorList>
            <person name="Chronopoulou M."/>
        </authorList>
    </citation>
    <scope>NUCLEOTIDE SEQUENCE</scope>
    <source>
        <tissue evidence="1">Whole organism</tissue>
    </source>
</reference>
<protein>
    <submittedName>
        <fullName evidence="1">Uncharacterized protein</fullName>
    </submittedName>
</protein>
<accession>A0A0K2TBF1</accession>
<dbReference type="EMBL" id="HACA01005526">
    <property type="protein sequence ID" value="CDW22887.1"/>
    <property type="molecule type" value="Transcribed_RNA"/>
</dbReference>
<proteinExistence type="predicted"/>
<organism evidence="1">
    <name type="scientific">Lepeophtheirus salmonis</name>
    <name type="common">Salmon louse</name>
    <name type="synonym">Caligus salmonis</name>
    <dbReference type="NCBI Taxonomy" id="72036"/>
    <lineage>
        <taxon>Eukaryota</taxon>
        <taxon>Metazoa</taxon>
        <taxon>Ecdysozoa</taxon>
        <taxon>Arthropoda</taxon>
        <taxon>Crustacea</taxon>
        <taxon>Multicrustacea</taxon>
        <taxon>Hexanauplia</taxon>
        <taxon>Copepoda</taxon>
        <taxon>Siphonostomatoida</taxon>
        <taxon>Caligidae</taxon>
        <taxon>Lepeophtheirus</taxon>
    </lineage>
</organism>
<sequence length="77" mass="8901">LFFNCVLRKLTGLAPCELFSDWSEIIIIYPRLYTTITLLKLCATITYRWPSAVNNPFGIDFILSYPKLSNIIICPDR</sequence>
<name>A0A0K2TBF1_LEPSM</name>